<accession>A0ABU5VSB8</accession>
<dbReference type="Proteomes" id="UP001302274">
    <property type="component" value="Unassembled WGS sequence"/>
</dbReference>
<organism evidence="1 2">
    <name type="scientific">Bacteriovorax antarcticus</name>
    <dbReference type="NCBI Taxonomy" id="3088717"/>
    <lineage>
        <taxon>Bacteria</taxon>
        <taxon>Pseudomonadati</taxon>
        <taxon>Bdellovibrionota</taxon>
        <taxon>Bacteriovoracia</taxon>
        <taxon>Bacteriovoracales</taxon>
        <taxon>Bacteriovoracaceae</taxon>
        <taxon>Bacteriovorax</taxon>
    </lineage>
</organism>
<gene>
    <name evidence="1" type="ORF">SHI21_01745</name>
</gene>
<keyword evidence="2" id="KW-1185">Reference proteome</keyword>
<evidence type="ECO:0000313" key="1">
    <source>
        <dbReference type="EMBL" id="MEA9354905.1"/>
    </source>
</evidence>
<dbReference type="RefSeq" id="WP_323574398.1">
    <property type="nucleotide sequence ID" value="NZ_JAYGJQ010000001.1"/>
</dbReference>
<dbReference type="EMBL" id="JAYGJQ010000001">
    <property type="protein sequence ID" value="MEA9354905.1"/>
    <property type="molecule type" value="Genomic_DNA"/>
</dbReference>
<evidence type="ECO:0000313" key="2">
    <source>
        <dbReference type="Proteomes" id="UP001302274"/>
    </source>
</evidence>
<reference evidence="1 2" key="1">
    <citation type="submission" date="2023-11" db="EMBL/GenBank/DDBJ databases">
        <title>A Novel Polar Bacteriovorax (B. antarcticus) Isolated from the Biocrust in Antarctica.</title>
        <authorList>
            <person name="Mun W."/>
            <person name="Choi S.Y."/>
            <person name="Mitchell R.J."/>
        </authorList>
    </citation>
    <scope>NUCLEOTIDE SEQUENCE [LARGE SCALE GENOMIC DNA]</scope>
    <source>
        <strain evidence="1 2">PP10</strain>
    </source>
</reference>
<proteinExistence type="predicted"/>
<name>A0ABU5VSB8_9BACT</name>
<sequence length="99" mass="11243">MMSEKQDAIQLLNTAVIKSKEKRINASYEERLAKTCNSPVMNALLVAVDHLAEEEKMSKDQAAISIIETLRELDSIWNDYVLMEGIGKLKDLLKNNIQH</sequence>
<protein>
    <submittedName>
        <fullName evidence="1">Uncharacterized protein</fullName>
    </submittedName>
</protein>
<comment type="caution">
    <text evidence="1">The sequence shown here is derived from an EMBL/GenBank/DDBJ whole genome shotgun (WGS) entry which is preliminary data.</text>
</comment>